<dbReference type="EMBL" id="PEZY01000012">
    <property type="protein sequence ID" value="PIS06026.1"/>
    <property type="molecule type" value="Genomic_DNA"/>
</dbReference>
<proteinExistence type="predicted"/>
<dbReference type="PANTHER" id="PTHR45947">
    <property type="entry name" value="SULFOQUINOVOSYL TRANSFERASE SQD2"/>
    <property type="match status" value="1"/>
</dbReference>
<keyword evidence="3" id="KW-0808">Transferase</keyword>
<dbReference type="SUPFAM" id="SSF53756">
    <property type="entry name" value="UDP-Glycosyltransferase/glycogen phosphorylase"/>
    <property type="match status" value="1"/>
</dbReference>
<dbReference type="InterPro" id="IPR028098">
    <property type="entry name" value="Glyco_trans_4-like_N"/>
</dbReference>
<name>A0A2H0W3U3_9BACT</name>
<sequence>MKVALVHDHLAQDGGAERVLMVLKEMFPEAPIFTLLIDKKHTHTFFHDKKIVTSFLQRISLGVNKYQWWLALMPMATEGHNLMDYDLVISSSSAFSKGVITNPNSLHICYCHTPTRFLWTDTYSYVEGLKVNPLVKIVLPFTLRKLRQWDRLAADRVDLFVANSSTVKSRIKKYYSRDSRVIYPPVDIDNFYISNKPKKYYLAGGRLVPYKKLDLAVKAFSRLGVPLKIFGVGPEMKYLKSLAKSNIEFLGKVSDNQKKDLYAGCLAYLNPQEEDFGITAIEAMASGRPVIAYRSGGATETIIEGQTGEFFEEQWWEELADKVIRFDENKYDPNFIRTHAKKFSIDNFKVQINEVLKENYENRY</sequence>
<feature type="domain" description="Glycosyltransferase subfamily 4-like N-terminal" evidence="2">
    <location>
        <begin position="14"/>
        <end position="189"/>
    </location>
</feature>
<accession>A0A2H0W3U3</accession>
<comment type="caution">
    <text evidence="3">The sequence shown here is derived from an EMBL/GenBank/DDBJ whole genome shotgun (WGS) entry which is preliminary data.</text>
</comment>
<organism evidence="3 4">
    <name type="scientific">Candidatus Buchananbacteria bacterium CG10_big_fil_rev_8_21_14_0_10_33_19</name>
    <dbReference type="NCBI Taxonomy" id="1974525"/>
    <lineage>
        <taxon>Bacteria</taxon>
        <taxon>Candidatus Buchananiibacteriota</taxon>
    </lineage>
</organism>
<dbReference type="Gene3D" id="3.40.50.2000">
    <property type="entry name" value="Glycogen Phosphorylase B"/>
    <property type="match status" value="2"/>
</dbReference>
<gene>
    <name evidence="3" type="ORF">COT80_04650</name>
</gene>
<dbReference type="GO" id="GO:0016757">
    <property type="term" value="F:glycosyltransferase activity"/>
    <property type="evidence" value="ECO:0007669"/>
    <property type="project" value="InterPro"/>
</dbReference>
<protein>
    <submittedName>
        <fullName evidence="3">Glycosyltransferase family 4 protein</fullName>
    </submittedName>
</protein>
<dbReference type="Pfam" id="PF13439">
    <property type="entry name" value="Glyco_transf_4"/>
    <property type="match status" value="1"/>
</dbReference>
<feature type="domain" description="Glycosyl transferase family 1" evidence="1">
    <location>
        <begin position="194"/>
        <end position="341"/>
    </location>
</feature>
<evidence type="ECO:0000259" key="2">
    <source>
        <dbReference type="Pfam" id="PF13439"/>
    </source>
</evidence>
<dbReference type="AlphaFoldDB" id="A0A2H0W3U3"/>
<dbReference type="Proteomes" id="UP000229056">
    <property type="component" value="Unassembled WGS sequence"/>
</dbReference>
<dbReference type="InterPro" id="IPR050194">
    <property type="entry name" value="Glycosyltransferase_grp1"/>
</dbReference>
<dbReference type="Pfam" id="PF00534">
    <property type="entry name" value="Glycos_transf_1"/>
    <property type="match status" value="1"/>
</dbReference>
<dbReference type="InterPro" id="IPR001296">
    <property type="entry name" value="Glyco_trans_1"/>
</dbReference>
<evidence type="ECO:0000313" key="3">
    <source>
        <dbReference type="EMBL" id="PIS06026.1"/>
    </source>
</evidence>
<evidence type="ECO:0000313" key="4">
    <source>
        <dbReference type="Proteomes" id="UP000229056"/>
    </source>
</evidence>
<reference evidence="4" key="1">
    <citation type="submission" date="2017-09" db="EMBL/GenBank/DDBJ databases">
        <title>Depth-based differentiation of microbial function through sediment-hosted aquifers and enrichment of novel symbionts in the deep terrestrial subsurface.</title>
        <authorList>
            <person name="Probst A.J."/>
            <person name="Ladd B."/>
            <person name="Jarett J.K."/>
            <person name="Geller-Mcgrath D.E."/>
            <person name="Sieber C.M.K."/>
            <person name="Emerson J.B."/>
            <person name="Anantharaman K."/>
            <person name="Thomas B.C."/>
            <person name="Malmstrom R."/>
            <person name="Stieglmeier M."/>
            <person name="Klingl A."/>
            <person name="Woyke T."/>
            <person name="Ryan C.M."/>
            <person name="Banfield J.F."/>
        </authorList>
    </citation>
    <scope>NUCLEOTIDE SEQUENCE [LARGE SCALE GENOMIC DNA]</scope>
</reference>
<evidence type="ECO:0000259" key="1">
    <source>
        <dbReference type="Pfam" id="PF00534"/>
    </source>
</evidence>
<dbReference type="PANTHER" id="PTHR45947:SF3">
    <property type="entry name" value="SULFOQUINOVOSYL TRANSFERASE SQD2"/>
    <property type="match status" value="1"/>
</dbReference>